<keyword evidence="4" id="KW-1185">Reference proteome</keyword>
<keyword evidence="1" id="KW-1133">Transmembrane helix</keyword>
<reference evidence="2 4" key="1">
    <citation type="submission" date="2014-06" db="EMBL/GenBank/DDBJ databases">
        <title>Genomes of Alteromonas australica, a world apart.</title>
        <authorList>
            <person name="Gonzaga A."/>
            <person name="Lopez-Perez M."/>
            <person name="Rodriguez-Valera F."/>
        </authorList>
    </citation>
    <scope>NUCLEOTIDE SEQUENCE [LARGE SCALE GENOMIC DNA]</scope>
    <source>
        <strain evidence="2 4">H 17</strain>
    </source>
</reference>
<evidence type="ECO:0000313" key="5">
    <source>
        <dbReference type="Proteomes" id="UP000263517"/>
    </source>
</evidence>
<evidence type="ECO:0000256" key="1">
    <source>
        <dbReference type="SAM" id="Phobius"/>
    </source>
</evidence>
<evidence type="ECO:0000313" key="3">
    <source>
        <dbReference type="EMBL" id="HAW75168.1"/>
    </source>
</evidence>
<dbReference type="Proteomes" id="UP000056090">
    <property type="component" value="Chromosome"/>
</dbReference>
<organism evidence="2 4">
    <name type="scientific">Alteromonas australica</name>
    <dbReference type="NCBI Taxonomy" id="589873"/>
    <lineage>
        <taxon>Bacteria</taxon>
        <taxon>Pseudomonadati</taxon>
        <taxon>Pseudomonadota</taxon>
        <taxon>Gammaproteobacteria</taxon>
        <taxon>Alteromonadales</taxon>
        <taxon>Alteromonadaceae</taxon>
        <taxon>Alteromonas/Salinimonas group</taxon>
        <taxon>Alteromonas</taxon>
    </lineage>
</organism>
<accession>A0A075NZQ1</accession>
<dbReference type="OrthoDB" id="6238758at2"/>
<sequence length="159" mass="17991">MLKNENKFKTKNLHSWLGPLCIFLVAATLFIGHRFQVAKQQGDDATKGIGNSCHFVNGRCRFLIQGRQASAHFSEPPEPETSVTLTLTLPAGTQVESAWIEGVNMYMGKIPVLLDQEDQSHWSGWFMLGSCSEAFMKWQLRVNLKDTTEPTYLYFTTET</sequence>
<dbReference type="PATRIC" id="fig|589873.4.peg.2337"/>
<dbReference type="STRING" id="589873.EP12_10825"/>
<dbReference type="AlphaFoldDB" id="A0A075NZQ1"/>
<feature type="transmembrane region" description="Helical" evidence="1">
    <location>
        <begin position="13"/>
        <end position="32"/>
    </location>
</feature>
<protein>
    <submittedName>
        <fullName evidence="2">Uncharacterized protein</fullName>
    </submittedName>
</protein>
<dbReference type="eggNOG" id="ENOG5033DQT">
    <property type="taxonomic scope" value="Bacteria"/>
</dbReference>
<keyword evidence="1" id="KW-0812">Transmembrane</keyword>
<reference evidence="3 5" key="2">
    <citation type="journal article" date="2018" name="Nat. Biotechnol.">
        <title>A standardized bacterial taxonomy based on genome phylogeny substantially revises the tree of life.</title>
        <authorList>
            <person name="Parks D.H."/>
            <person name="Chuvochina M."/>
            <person name="Waite D.W."/>
            <person name="Rinke C."/>
            <person name="Skarshewski A."/>
            <person name="Chaumeil P.A."/>
            <person name="Hugenholtz P."/>
        </authorList>
    </citation>
    <scope>NUCLEOTIDE SEQUENCE [LARGE SCALE GENOMIC DNA]</scope>
    <source>
        <strain evidence="3">UBA11978</strain>
    </source>
</reference>
<evidence type="ECO:0000313" key="2">
    <source>
        <dbReference type="EMBL" id="AIF99013.1"/>
    </source>
</evidence>
<dbReference type="EMBL" id="CP008849">
    <property type="protein sequence ID" value="AIF99013.1"/>
    <property type="molecule type" value="Genomic_DNA"/>
</dbReference>
<gene>
    <name evidence="3" type="ORF">DCW74_05445</name>
    <name evidence="2" type="ORF">EP13_10155</name>
</gene>
<dbReference type="KEGG" id="aal:EP13_10155"/>
<dbReference type="Proteomes" id="UP000263517">
    <property type="component" value="Unassembled WGS sequence"/>
</dbReference>
<dbReference type="EMBL" id="DNAN01000187">
    <property type="protein sequence ID" value="HAW75168.1"/>
    <property type="molecule type" value="Genomic_DNA"/>
</dbReference>
<evidence type="ECO:0000313" key="4">
    <source>
        <dbReference type="Proteomes" id="UP000056090"/>
    </source>
</evidence>
<keyword evidence="1" id="KW-0472">Membrane</keyword>
<name>A0A075NZQ1_9ALTE</name>
<dbReference type="KEGG" id="aaus:EP12_10825"/>
<proteinExistence type="predicted"/>